<evidence type="ECO:0000259" key="1">
    <source>
        <dbReference type="Pfam" id="PF07727"/>
    </source>
</evidence>
<gene>
    <name evidence="2" type="ORF">E3N88_10143</name>
</gene>
<dbReference type="Pfam" id="PF07727">
    <property type="entry name" value="RVT_2"/>
    <property type="match status" value="1"/>
</dbReference>
<accession>A0A5N6PBI9</accession>
<organism evidence="2 3">
    <name type="scientific">Mikania micrantha</name>
    <name type="common">bitter vine</name>
    <dbReference type="NCBI Taxonomy" id="192012"/>
    <lineage>
        <taxon>Eukaryota</taxon>
        <taxon>Viridiplantae</taxon>
        <taxon>Streptophyta</taxon>
        <taxon>Embryophyta</taxon>
        <taxon>Tracheophyta</taxon>
        <taxon>Spermatophyta</taxon>
        <taxon>Magnoliopsida</taxon>
        <taxon>eudicotyledons</taxon>
        <taxon>Gunneridae</taxon>
        <taxon>Pentapetalae</taxon>
        <taxon>asterids</taxon>
        <taxon>campanulids</taxon>
        <taxon>Asterales</taxon>
        <taxon>Asteraceae</taxon>
        <taxon>Asteroideae</taxon>
        <taxon>Heliantheae alliance</taxon>
        <taxon>Eupatorieae</taxon>
        <taxon>Mikania</taxon>
    </lineage>
</organism>
<feature type="domain" description="Reverse transcriptase Ty1/copia-type" evidence="1">
    <location>
        <begin position="17"/>
        <end position="92"/>
    </location>
</feature>
<proteinExistence type="predicted"/>
<evidence type="ECO:0000313" key="3">
    <source>
        <dbReference type="Proteomes" id="UP000326396"/>
    </source>
</evidence>
<dbReference type="InterPro" id="IPR013103">
    <property type="entry name" value="RVT_2"/>
</dbReference>
<dbReference type="AlphaFoldDB" id="A0A5N6PBI9"/>
<sequence>MDIGSQPICFCHSLEHRFRNKARLEVQGLRQIEGIDYNEEFAPIARLEAIRIFLSYASFKKFKVYQMDVKSAFLHGVINEVVYVNQPPGFECIISAGNVPEQLS</sequence>
<name>A0A5N6PBI9_9ASTR</name>
<keyword evidence="3" id="KW-1185">Reference proteome</keyword>
<dbReference type="EMBL" id="SZYD01000005">
    <property type="protein sequence ID" value="KAD6118872.1"/>
    <property type="molecule type" value="Genomic_DNA"/>
</dbReference>
<reference evidence="2 3" key="1">
    <citation type="submission" date="2019-05" db="EMBL/GenBank/DDBJ databases">
        <title>Mikania micrantha, genome provides insights into the molecular mechanism of rapid growth.</title>
        <authorList>
            <person name="Liu B."/>
        </authorList>
    </citation>
    <scope>NUCLEOTIDE SEQUENCE [LARGE SCALE GENOMIC DNA]</scope>
    <source>
        <strain evidence="2">NLD-2019</strain>
        <tissue evidence="2">Leaf</tissue>
    </source>
</reference>
<comment type="caution">
    <text evidence="2">The sequence shown here is derived from an EMBL/GenBank/DDBJ whole genome shotgun (WGS) entry which is preliminary data.</text>
</comment>
<evidence type="ECO:0000313" key="2">
    <source>
        <dbReference type="EMBL" id="KAD6118872.1"/>
    </source>
</evidence>
<protein>
    <recommendedName>
        <fullName evidence="1">Reverse transcriptase Ty1/copia-type domain-containing protein</fullName>
    </recommendedName>
</protein>
<dbReference type="Proteomes" id="UP000326396">
    <property type="component" value="Linkage Group LG13"/>
</dbReference>
<dbReference type="OrthoDB" id="411615at2759"/>